<protein>
    <submittedName>
        <fullName evidence="2">Uncharacterized protein</fullName>
    </submittedName>
</protein>
<organism evidence="2 3">
    <name type="scientific">Methanoculleus taiwanensis</name>
    <dbReference type="NCBI Taxonomy" id="1550565"/>
    <lineage>
        <taxon>Archaea</taxon>
        <taxon>Methanobacteriati</taxon>
        <taxon>Methanobacteriota</taxon>
        <taxon>Stenosarchaea group</taxon>
        <taxon>Methanomicrobia</taxon>
        <taxon>Methanomicrobiales</taxon>
        <taxon>Methanomicrobiaceae</taxon>
        <taxon>Methanoculleus</taxon>
    </lineage>
</organism>
<sequence length="260" mass="27476">MHRAILRLSLFVLVVLALLVSGCTDSGDVAGPQTPLTTLPTAESTDQATTLQTPVTTATVPYSPEYQAADLVSSPGGAEDWLITAVDTTNGTYRIRTVVGDGDAAYVLYDNRSADTPADAREFDESGVTQQRIVMQIPIKDGSGNLQGGFVYDTPETMRFVAPSPELLAGEVDYVLTIRYNGTVWIFSELDGTSPSEWTDTIDEKKEFPLGTGRGAYVTVKKAAPVSGVLSAALSADGVVVAESENDSPVALLSLSFSTA</sequence>
<dbReference type="PROSITE" id="PS51257">
    <property type="entry name" value="PROKAR_LIPOPROTEIN"/>
    <property type="match status" value="1"/>
</dbReference>
<gene>
    <name evidence="2" type="ORF">ABH15_10105</name>
</gene>
<name>A0A498H2F6_9EURY</name>
<reference evidence="2 3" key="1">
    <citation type="journal article" date="2015" name="Int. J. Syst. Evol. Microbiol.">
        <title>Methanoculleus taiwanensis sp. nov., a methanogen isolated from deep marine sediment at the deformation front area near Taiwan.</title>
        <authorList>
            <person name="Weng C.Y."/>
            <person name="Chen S.C."/>
            <person name="Lai M.C."/>
            <person name="Wu S.Y."/>
            <person name="Lin S."/>
            <person name="Yang T.F."/>
            <person name="Chen P.C."/>
        </authorList>
    </citation>
    <scope>NUCLEOTIDE SEQUENCE [LARGE SCALE GENOMIC DNA]</scope>
    <source>
        <strain evidence="2 3">CYW4</strain>
    </source>
</reference>
<evidence type="ECO:0000256" key="1">
    <source>
        <dbReference type="SAM" id="MobiDB-lite"/>
    </source>
</evidence>
<dbReference type="RefSeq" id="WP_128694216.1">
    <property type="nucleotide sequence ID" value="NZ_LHQS01000002.1"/>
</dbReference>
<dbReference type="AlphaFoldDB" id="A0A498H2F6"/>
<dbReference type="Proteomes" id="UP000290932">
    <property type="component" value="Unassembled WGS sequence"/>
</dbReference>
<dbReference type="EMBL" id="LHQS01000002">
    <property type="protein sequence ID" value="RXE56425.1"/>
    <property type="molecule type" value="Genomic_DNA"/>
</dbReference>
<comment type="caution">
    <text evidence="2">The sequence shown here is derived from an EMBL/GenBank/DDBJ whole genome shotgun (WGS) entry which is preliminary data.</text>
</comment>
<feature type="region of interest" description="Disordered" evidence="1">
    <location>
        <begin position="29"/>
        <end position="49"/>
    </location>
</feature>
<evidence type="ECO:0000313" key="3">
    <source>
        <dbReference type="Proteomes" id="UP000290932"/>
    </source>
</evidence>
<feature type="compositionally biased region" description="Polar residues" evidence="1">
    <location>
        <begin position="34"/>
        <end position="44"/>
    </location>
</feature>
<accession>A0A498H2F6</accession>
<evidence type="ECO:0000313" key="2">
    <source>
        <dbReference type="EMBL" id="RXE56425.1"/>
    </source>
</evidence>
<keyword evidence="3" id="KW-1185">Reference proteome</keyword>
<proteinExistence type="predicted"/>